<dbReference type="InterPro" id="IPR016040">
    <property type="entry name" value="NAD(P)-bd_dom"/>
</dbReference>
<dbReference type="EMBL" id="JAMZMK010011625">
    <property type="protein sequence ID" value="KAI7726625.1"/>
    <property type="molecule type" value="Genomic_DNA"/>
</dbReference>
<dbReference type="Gene3D" id="3.40.50.720">
    <property type="entry name" value="NAD(P)-binding Rossmann-like Domain"/>
    <property type="match status" value="1"/>
</dbReference>
<dbReference type="SUPFAM" id="SSF51735">
    <property type="entry name" value="NAD(P)-binding Rossmann-fold domains"/>
    <property type="match status" value="1"/>
</dbReference>
<dbReference type="PANTHER" id="PTHR47711:SF2">
    <property type="entry name" value="PROTEIN PLASTID TRANSCRIPTIONALLY ACTIVE 16, CHLOROPLASTIC"/>
    <property type="match status" value="1"/>
</dbReference>
<evidence type="ECO:0000313" key="3">
    <source>
        <dbReference type="Proteomes" id="UP001206925"/>
    </source>
</evidence>
<keyword evidence="3" id="KW-1185">Reference proteome</keyword>
<reference evidence="2" key="1">
    <citation type="submission" date="2022-06" db="EMBL/GenBank/DDBJ databases">
        <title>Uncovering the hologenomic basis of an extraordinary plant invasion.</title>
        <authorList>
            <person name="Bieker V.C."/>
            <person name="Martin M.D."/>
            <person name="Gilbert T."/>
            <person name="Hodgins K."/>
            <person name="Battlay P."/>
            <person name="Petersen B."/>
            <person name="Wilson J."/>
        </authorList>
    </citation>
    <scope>NUCLEOTIDE SEQUENCE</scope>
    <source>
        <strain evidence="2">AA19_3_7</strain>
        <tissue evidence="2">Leaf</tissue>
    </source>
</reference>
<dbReference type="InterPro" id="IPR036291">
    <property type="entry name" value="NAD(P)-bd_dom_sf"/>
</dbReference>
<dbReference type="AlphaFoldDB" id="A0AAD5G2V8"/>
<protein>
    <recommendedName>
        <fullName evidence="1">NAD(P)-binding domain-containing protein</fullName>
    </recommendedName>
</protein>
<accession>A0AAD5G2V8</accession>
<dbReference type="Proteomes" id="UP001206925">
    <property type="component" value="Unassembled WGS sequence"/>
</dbReference>
<dbReference type="PANTHER" id="PTHR47711">
    <property type="entry name" value="PROTEIN PLASTID TRANSCRIPTIONALLY ACTIVE 16, CHLOROPLASTIC"/>
    <property type="match status" value="1"/>
</dbReference>
<gene>
    <name evidence="2" type="ORF">M8C21_025199</name>
</gene>
<name>A0AAD5G2V8_AMBAR</name>
<feature type="domain" description="NAD(P)-binding" evidence="1">
    <location>
        <begin position="94"/>
        <end position="303"/>
    </location>
</feature>
<evidence type="ECO:0000313" key="2">
    <source>
        <dbReference type="EMBL" id="KAI7726625.1"/>
    </source>
</evidence>
<organism evidence="2 3">
    <name type="scientific">Ambrosia artemisiifolia</name>
    <name type="common">Common ragweed</name>
    <dbReference type="NCBI Taxonomy" id="4212"/>
    <lineage>
        <taxon>Eukaryota</taxon>
        <taxon>Viridiplantae</taxon>
        <taxon>Streptophyta</taxon>
        <taxon>Embryophyta</taxon>
        <taxon>Tracheophyta</taxon>
        <taxon>Spermatophyta</taxon>
        <taxon>Magnoliopsida</taxon>
        <taxon>eudicotyledons</taxon>
        <taxon>Gunneridae</taxon>
        <taxon>Pentapetalae</taxon>
        <taxon>asterids</taxon>
        <taxon>campanulids</taxon>
        <taxon>Asterales</taxon>
        <taxon>Asteraceae</taxon>
        <taxon>Asteroideae</taxon>
        <taxon>Heliantheae alliance</taxon>
        <taxon>Heliantheae</taxon>
        <taxon>Ambrosia</taxon>
    </lineage>
</organism>
<sequence length="318" mass="33839">MSPVLTANSFILTTSPHSRLTLFKKRNKLVVCAKKVDTSSSAGDVETENSNGFGFSFDFGKVSDVKSLIRVVNNPSTGAVFGKRKDPNTVFVAGATGQAGIRIAQTLLREGFSVRAGVPELGAAQDLARLAVNYKVISTEESKRLNAVESSFQDPEAIAKAIGNATKAVVTIGPGENGPTAEVTTSEALQLIQGAQLAGVSHVAIIYDTSPPSFTSTNNVLDGISSFFNNFFSKSQSLTLKEFIDGLIATDIKYTLIKTKLTDDSASESSYNFVVTAEGTNQETDYKVTKSQIASLVADVFSNTEVAENKVSIYSPSY</sequence>
<evidence type="ECO:0000259" key="1">
    <source>
        <dbReference type="Pfam" id="PF13460"/>
    </source>
</evidence>
<comment type="caution">
    <text evidence="2">The sequence shown here is derived from an EMBL/GenBank/DDBJ whole genome shotgun (WGS) entry which is preliminary data.</text>
</comment>
<dbReference type="Pfam" id="PF13460">
    <property type="entry name" value="NAD_binding_10"/>
    <property type="match status" value="1"/>
</dbReference>
<proteinExistence type="predicted"/>